<dbReference type="PANTHER" id="PTHR37829">
    <property type="entry name" value="PHAGE-LIKE ELEMENT PBSX PROTEIN XKDT"/>
    <property type="match status" value="1"/>
</dbReference>
<accession>A0A0H3WRR4</accession>
<sequence length="370" mass="37395">MPYQRPTLTELQQQVATDIASNVPGSDPLLRFANLKITGRVQAGLAHLHYGYIDYIAKQAVPWTATGEYLAAWGALRNTFQKSPSAASGVVTFPGTPGALILAGTSGARGDGVTYTSQADATVQPNGVANVSFEADQVGASGNCDAGTAITLGVAIPGVQSSGSAGVAFTGGADAESEDDFSERVMSAYQATPQGGAVGDYATWALGVNGITRAWVTRNGFGAGTVVVYVMLDDAQVSHGGFPQGTDGVATGDQSRGIAATGDQLTVANAIFPLQPVTALVYVCSPIPNPINFTITGLTGASDATKSAISAAIVGVFRTNGVPGGTIDMSDINSAIGSIPSTSGFVITSPVGNIANTTGQLPTLGNITYP</sequence>
<dbReference type="EMBL" id="CP011807">
    <property type="protein sequence ID" value="AKM29253.1"/>
    <property type="molecule type" value="Genomic_DNA"/>
</dbReference>
<evidence type="ECO:0000256" key="1">
    <source>
        <dbReference type="ARBA" id="ARBA00038087"/>
    </source>
</evidence>
<keyword evidence="6" id="KW-1185">Reference proteome</keyword>
<gene>
    <name evidence="5" type="ORF">AB870_02605</name>
</gene>
<dbReference type="OrthoDB" id="7565172at2"/>
<dbReference type="RefSeq" id="WP_047905199.1">
    <property type="nucleotide sequence ID" value="NZ_CP011807.3"/>
</dbReference>
<evidence type="ECO:0000259" key="3">
    <source>
        <dbReference type="Pfam" id="PF26078"/>
    </source>
</evidence>
<dbReference type="InterPro" id="IPR058530">
    <property type="entry name" value="Baseplate_J-like_C"/>
</dbReference>
<dbReference type="Pfam" id="PF04865">
    <property type="entry name" value="Baseplate_J"/>
    <property type="match status" value="1"/>
</dbReference>
<name>A0A0H3WRR4_9BURK</name>
<feature type="domain" description="Baseplate J-like central" evidence="3">
    <location>
        <begin position="193"/>
        <end position="285"/>
    </location>
</feature>
<dbReference type="InterPro" id="IPR006949">
    <property type="entry name" value="Barrel_Baseplate_J-like"/>
</dbReference>
<dbReference type="PATRIC" id="fig|656179.3.peg.575"/>
<dbReference type="KEGG" id="pfg:AB870_02605"/>
<feature type="domain" description="Baseplate J-like C-terminal" evidence="4">
    <location>
        <begin position="291"/>
        <end position="369"/>
    </location>
</feature>
<dbReference type="PANTHER" id="PTHR37829:SF3">
    <property type="entry name" value="PROTEIN JAYE-RELATED"/>
    <property type="match status" value="1"/>
</dbReference>
<protein>
    <submittedName>
        <fullName evidence="5">Phage baseplate protein</fullName>
    </submittedName>
</protein>
<dbReference type="Proteomes" id="UP000035651">
    <property type="component" value="Chromosome"/>
</dbReference>
<dbReference type="InterPro" id="IPR052399">
    <property type="entry name" value="Phage_Baseplate_Assmbl_Protein"/>
</dbReference>
<dbReference type="AlphaFoldDB" id="A0A0H3WRR4"/>
<feature type="domain" description="Baseplate protein J-like barrel" evidence="2">
    <location>
        <begin position="91"/>
        <end position="172"/>
    </location>
</feature>
<comment type="similarity">
    <text evidence="1">Belongs to the Mu gp47/PBSX XkdT family.</text>
</comment>
<reference evidence="5" key="1">
    <citation type="submission" date="2016-06" db="EMBL/GenBank/DDBJ databases">
        <title>Complete Genome Sequence of Pandoraea faecigallinarum DSM-23572.</title>
        <authorList>
            <person name="Yong D."/>
            <person name="Ee R."/>
            <person name="Lim Y.-L."/>
            <person name="Yin W.-F."/>
            <person name="Chan K.-G."/>
        </authorList>
    </citation>
    <scope>NUCLEOTIDE SEQUENCE</scope>
    <source>
        <strain evidence="5">DSM 23572</strain>
    </source>
</reference>
<evidence type="ECO:0000313" key="6">
    <source>
        <dbReference type="Proteomes" id="UP000035651"/>
    </source>
</evidence>
<evidence type="ECO:0000313" key="5">
    <source>
        <dbReference type="EMBL" id="AKM29253.1"/>
    </source>
</evidence>
<dbReference type="STRING" id="656179.AB870_02605"/>
<proteinExistence type="inferred from homology"/>
<evidence type="ECO:0000259" key="2">
    <source>
        <dbReference type="Pfam" id="PF04865"/>
    </source>
</evidence>
<dbReference type="Pfam" id="PF26079">
    <property type="entry name" value="Baseplate_J_C"/>
    <property type="match status" value="1"/>
</dbReference>
<organism evidence="5 6">
    <name type="scientific">Pandoraea faecigallinarum</name>
    <dbReference type="NCBI Taxonomy" id="656179"/>
    <lineage>
        <taxon>Bacteria</taxon>
        <taxon>Pseudomonadati</taxon>
        <taxon>Pseudomonadota</taxon>
        <taxon>Betaproteobacteria</taxon>
        <taxon>Burkholderiales</taxon>
        <taxon>Burkholderiaceae</taxon>
        <taxon>Pandoraea</taxon>
    </lineage>
</organism>
<dbReference type="InterPro" id="IPR058531">
    <property type="entry name" value="Baseplate_J_M"/>
</dbReference>
<dbReference type="Pfam" id="PF26078">
    <property type="entry name" value="Baseplate_J_M"/>
    <property type="match status" value="1"/>
</dbReference>
<evidence type="ECO:0000259" key="4">
    <source>
        <dbReference type="Pfam" id="PF26079"/>
    </source>
</evidence>